<organism evidence="1 2">
    <name type="scientific">Racocetra persica</name>
    <dbReference type="NCBI Taxonomy" id="160502"/>
    <lineage>
        <taxon>Eukaryota</taxon>
        <taxon>Fungi</taxon>
        <taxon>Fungi incertae sedis</taxon>
        <taxon>Mucoromycota</taxon>
        <taxon>Glomeromycotina</taxon>
        <taxon>Glomeromycetes</taxon>
        <taxon>Diversisporales</taxon>
        <taxon>Gigasporaceae</taxon>
        <taxon>Racocetra</taxon>
    </lineage>
</organism>
<reference evidence="1" key="1">
    <citation type="submission" date="2021-06" db="EMBL/GenBank/DDBJ databases">
        <authorList>
            <person name="Kallberg Y."/>
            <person name="Tangrot J."/>
            <person name="Rosling A."/>
        </authorList>
    </citation>
    <scope>NUCLEOTIDE SEQUENCE</scope>
    <source>
        <strain evidence="1">MA461A</strain>
    </source>
</reference>
<name>A0ACA9MVH5_9GLOM</name>
<dbReference type="Proteomes" id="UP000789920">
    <property type="component" value="Unassembled WGS sequence"/>
</dbReference>
<sequence length="65" mass="7085">MSSDSSDSVPVVLNLATSSSENKYLHSLGSIFALITCQYASIVFVWYTFGCVEISLSSIIVNLFE</sequence>
<dbReference type="EMBL" id="CAJVQC010009952">
    <property type="protein sequence ID" value="CAG8611122.1"/>
    <property type="molecule type" value="Genomic_DNA"/>
</dbReference>
<comment type="caution">
    <text evidence="1">The sequence shown here is derived from an EMBL/GenBank/DDBJ whole genome shotgun (WGS) entry which is preliminary data.</text>
</comment>
<accession>A0ACA9MVH5</accession>
<evidence type="ECO:0000313" key="2">
    <source>
        <dbReference type="Proteomes" id="UP000789920"/>
    </source>
</evidence>
<protein>
    <submittedName>
        <fullName evidence="1">30063_t:CDS:1</fullName>
    </submittedName>
</protein>
<proteinExistence type="predicted"/>
<gene>
    <name evidence="1" type="ORF">RPERSI_LOCUS6315</name>
</gene>
<keyword evidence="2" id="KW-1185">Reference proteome</keyword>
<evidence type="ECO:0000313" key="1">
    <source>
        <dbReference type="EMBL" id="CAG8611122.1"/>
    </source>
</evidence>